<dbReference type="Pfam" id="PF09084">
    <property type="entry name" value="NMT1"/>
    <property type="match status" value="1"/>
</dbReference>
<evidence type="ECO:0000313" key="2">
    <source>
        <dbReference type="EMBL" id="OUY07863.1"/>
    </source>
</evidence>
<proteinExistence type="predicted"/>
<evidence type="ECO:0000313" key="3">
    <source>
        <dbReference type="Proteomes" id="UP000196536"/>
    </source>
</evidence>
<comment type="caution">
    <text evidence="2">The sequence shown here is derived from an EMBL/GenBank/DDBJ whole genome shotgun (WGS) entry which is preliminary data.</text>
</comment>
<sequence length="366" mass="41134">MSNLLNKKYIWALPVLIILLFFLFKPGSNNENIKTLKSTNEQVKTIRIATPDMSSGQNSSSGSVLVDYIYVNKLLEKEFEKDNIKIEWNFFKGAGPAINEALVNRQLDFAFLGDFAAIIGKANQIDTRLLLATGRKGHGYLAVQPNQGYKDLASLRGKRIAVWHGTAAQLSFNQVLDYYGYTEKDFRVLNLDFAAMNAAMVAKQIDAAWGALPMLALQQKGLVDVPISSADTKSSLGTTQGAFIGRSEFIQHHPEVVQRIINTILKASYHVSLPENKDEVIRLVANNANYPEQLYRLGLRNMTLNEVYSPLLDDYYVNHFKIGIKSALQVQLIKSGFDVDQWVDDHFLNKGLEQLGYQNIWVAQNK</sequence>
<keyword evidence="3" id="KW-1185">Reference proteome</keyword>
<gene>
    <name evidence="2" type="ORF">CAP51_09070</name>
</gene>
<dbReference type="InterPro" id="IPR015168">
    <property type="entry name" value="SsuA/THI5"/>
</dbReference>
<accession>A0A1Z9Z065</accession>
<dbReference type="Proteomes" id="UP000196536">
    <property type="component" value="Unassembled WGS sequence"/>
</dbReference>
<dbReference type="PANTHER" id="PTHR30024">
    <property type="entry name" value="ALIPHATIC SULFONATES-BINDING PROTEIN-RELATED"/>
    <property type="match status" value="1"/>
</dbReference>
<dbReference type="AlphaFoldDB" id="A0A1Z9Z065"/>
<dbReference type="PANTHER" id="PTHR30024:SF21">
    <property type="entry name" value="ABC TRANSPORTER SUBSTRATE-BINDING PROTEIN"/>
    <property type="match status" value="1"/>
</dbReference>
<dbReference type="Gene3D" id="3.40.190.10">
    <property type="entry name" value="Periplasmic binding protein-like II"/>
    <property type="match status" value="2"/>
</dbReference>
<organism evidence="2 3">
    <name type="scientific">Acinetobacter populi</name>
    <dbReference type="NCBI Taxonomy" id="1582270"/>
    <lineage>
        <taxon>Bacteria</taxon>
        <taxon>Pseudomonadati</taxon>
        <taxon>Pseudomonadota</taxon>
        <taxon>Gammaproteobacteria</taxon>
        <taxon>Moraxellales</taxon>
        <taxon>Moraxellaceae</taxon>
        <taxon>Acinetobacter</taxon>
    </lineage>
</organism>
<feature type="domain" description="SsuA/THI5-like" evidence="1">
    <location>
        <begin position="99"/>
        <end position="267"/>
    </location>
</feature>
<reference evidence="2 3" key="1">
    <citation type="submission" date="2017-05" db="EMBL/GenBank/DDBJ databases">
        <title>Acinetobacter populi ANC 5415 (= PBJ7), whole genome shotgun sequencing project.</title>
        <authorList>
            <person name="Nemec A."/>
            <person name="Radolfova-Krizova L."/>
        </authorList>
    </citation>
    <scope>NUCLEOTIDE SEQUENCE [LARGE SCALE GENOMIC DNA]</scope>
    <source>
        <strain evidence="2 3">PBJ7</strain>
    </source>
</reference>
<dbReference type="EMBL" id="NEXX01000002">
    <property type="protein sequence ID" value="OUY07863.1"/>
    <property type="molecule type" value="Genomic_DNA"/>
</dbReference>
<dbReference type="OrthoDB" id="9780180at2"/>
<dbReference type="RefSeq" id="WP_087620405.1">
    <property type="nucleotide sequence ID" value="NZ_NEXX01000002.1"/>
</dbReference>
<dbReference type="SUPFAM" id="SSF53850">
    <property type="entry name" value="Periplasmic binding protein-like II"/>
    <property type="match status" value="1"/>
</dbReference>
<protein>
    <submittedName>
        <fullName evidence="2">Sulfate ester-binding protein</fullName>
    </submittedName>
</protein>
<name>A0A1Z9Z065_9GAMM</name>
<evidence type="ECO:0000259" key="1">
    <source>
        <dbReference type="Pfam" id="PF09084"/>
    </source>
</evidence>